<reference evidence="2 3" key="1">
    <citation type="journal article" date="2018" name="Mycol. Prog.">
        <title>Coniella lustricola, a new species from submerged detritus.</title>
        <authorList>
            <person name="Raudabaugh D.B."/>
            <person name="Iturriaga T."/>
            <person name="Carver A."/>
            <person name="Mondo S."/>
            <person name="Pangilinan J."/>
            <person name="Lipzen A."/>
            <person name="He G."/>
            <person name="Amirebrahimi M."/>
            <person name="Grigoriev I.V."/>
            <person name="Miller A.N."/>
        </authorList>
    </citation>
    <scope>NUCLEOTIDE SEQUENCE [LARGE SCALE GENOMIC DNA]</scope>
    <source>
        <strain evidence="2 3">B22-T-1</strain>
    </source>
</reference>
<name>A0A2T3A2D0_9PEZI</name>
<keyword evidence="3" id="KW-1185">Reference proteome</keyword>
<accession>A0A2T3A2D0</accession>
<dbReference type="SUPFAM" id="SSF55729">
    <property type="entry name" value="Acyl-CoA N-acyltransferases (Nat)"/>
    <property type="match status" value="1"/>
</dbReference>
<dbReference type="OrthoDB" id="41532at2759"/>
<dbReference type="Proteomes" id="UP000241462">
    <property type="component" value="Unassembled WGS sequence"/>
</dbReference>
<evidence type="ECO:0000259" key="1">
    <source>
        <dbReference type="PROSITE" id="PS51186"/>
    </source>
</evidence>
<dbReference type="PROSITE" id="PS51186">
    <property type="entry name" value="GNAT"/>
    <property type="match status" value="1"/>
</dbReference>
<proteinExistence type="predicted"/>
<dbReference type="GO" id="GO:0016747">
    <property type="term" value="F:acyltransferase activity, transferring groups other than amino-acyl groups"/>
    <property type="evidence" value="ECO:0007669"/>
    <property type="project" value="InterPro"/>
</dbReference>
<dbReference type="Pfam" id="PF13508">
    <property type="entry name" value="Acetyltransf_7"/>
    <property type="match status" value="1"/>
</dbReference>
<dbReference type="AlphaFoldDB" id="A0A2T3A2D0"/>
<dbReference type="EMBL" id="KZ678498">
    <property type="protein sequence ID" value="PSR81610.1"/>
    <property type="molecule type" value="Genomic_DNA"/>
</dbReference>
<dbReference type="InterPro" id="IPR016181">
    <property type="entry name" value="Acyl_CoA_acyltransferase"/>
</dbReference>
<feature type="domain" description="N-acetyltransferase" evidence="1">
    <location>
        <begin position="1"/>
        <end position="124"/>
    </location>
</feature>
<evidence type="ECO:0000313" key="2">
    <source>
        <dbReference type="EMBL" id="PSR81610.1"/>
    </source>
</evidence>
<sequence length="142" mass="15921">MNDFDDQRRRSRLLKPQAATFVAQDQQHDELMPTLRLTAPALQWQLNGVFTLPEAWRRGIAAAVMAIAEASAITTAQSCSTSCLLTAVIYTESRAAKRWYEQMGFTAYKKARIGHGLRASFSCVCQHLRDRQPCNTSTPSSR</sequence>
<dbReference type="InParanoid" id="A0A2T3A2D0"/>
<dbReference type="InterPro" id="IPR000182">
    <property type="entry name" value="GNAT_dom"/>
</dbReference>
<dbReference type="Gene3D" id="3.40.630.30">
    <property type="match status" value="1"/>
</dbReference>
<gene>
    <name evidence="2" type="ORF">BD289DRAFT_34958</name>
</gene>
<organism evidence="2 3">
    <name type="scientific">Coniella lustricola</name>
    <dbReference type="NCBI Taxonomy" id="2025994"/>
    <lineage>
        <taxon>Eukaryota</taxon>
        <taxon>Fungi</taxon>
        <taxon>Dikarya</taxon>
        <taxon>Ascomycota</taxon>
        <taxon>Pezizomycotina</taxon>
        <taxon>Sordariomycetes</taxon>
        <taxon>Sordariomycetidae</taxon>
        <taxon>Diaporthales</taxon>
        <taxon>Schizoparmaceae</taxon>
        <taxon>Coniella</taxon>
    </lineage>
</organism>
<evidence type="ECO:0000313" key="3">
    <source>
        <dbReference type="Proteomes" id="UP000241462"/>
    </source>
</evidence>
<protein>
    <recommendedName>
        <fullName evidence="1">N-acetyltransferase domain-containing protein</fullName>
    </recommendedName>
</protein>